<sequence length="65" mass="7651">MLSYKPLFDFINKNHISTYYLLQHGIDNRTLHNLKHNQNITMLTAEKICNILNCTISDIVVFIEE</sequence>
<dbReference type="GO" id="GO:0003677">
    <property type="term" value="F:DNA binding"/>
    <property type="evidence" value="ECO:0007669"/>
    <property type="project" value="InterPro"/>
</dbReference>
<evidence type="ECO:0000313" key="2">
    <source>
        <dbReference type="EMBL" id="CCY77403.1"/>
    </source>
</evidence>
<dbReference type="Gene3D" id="1.10.260.40">
    <property type="entry name" value="lambda repressor-like DNA-binding domains"/>
    <property type="match status" value="1"/>
</dbReference>
<dbReference type="EMBL" id="CAYU010000063">
    <property type="protein sequence ID" value="CCY77403.1"/>
    <property type="molecule type" value="Genomic_DNA"/>
</dbReference>
<reference evidence="2" key="1">
    <citation type="submission" date="2012-11" db="EMBL/GenBank/DDBJ databases">
        <title>Dependencies among metagenomic species, viruses, plasmids and units of genetic variation.</title>
        <authorList>
            <person name="Nielsen H.B."/>
            <person name="Almeida M."/>
            <person name="Juncker A.S."/>
            <person name="Rasmussen S."/>
            <person name="Li J."/>
            <person name="Sunagawa S."/>
            <person name="Plichta D."/>
            <person name="Gautier L."/>
            <person name="Le Chatelier E."/>
            <person name="Peletier E."/>
            <person name="Bonde I."/>
            <person name="Nielsen T."/>
            <person name="Manichanh C."/>
            <person name="Arumugam M."/>
            <person name="Batto J."/>
            <person name="Santos M.B.Q.D."/>
            <person name="Blom N."/>
            <person name="Borruel N."/>
            <person name="Burgdorf K.S."/>
            <person name="Boumezbeur F."/>
            <person name="Casellas F."/>
            <person name="Dore J."/>
            <person name="Guarner F."/>
            <person name="Hansen T."/>
            <person name="Hildebrand F."/>
            <person name="Kaas R.S."/>
            <person name="Kennedy S."/>
            <person name="Kristiansen K."/>
            <person name="Kultima J.R."/>
            <person name="Leonard P."/>
            <person name="Levenez F."/>
            <person name="Lund O."/>
            <person name="Moumen B."/>
            <person name="Le Paslier D."/>
            <person name="Pons N."/>
            <person name="Pedersen O."/>
            <person name="Prifti E."/>
            <person name="Qin J."/>
            <person name="Raes J."/>
            <person name="Tap J."/>
            <person name="Tims S."/>
            <person name="Ussery D.W."/>
            <person name="Yamada T."/>
            <person name="MetaHit consortium"/>
            <person name="Renault P."/>
            <person name="Sicheritz-Ponten T."/>
            <person name="Bork P."/>
            <person name="Wang J."/>
            <person name="Brunak S."/>
            <person name="Ehrlich S.D."/>
        </authorList>
    </citation>
    <scope>NUCLEOTIDE SEQUENCE [LARGE SCALE GENOMIC DNA]</scope>
</reference>
<protein>
    <recommendedName>
        <fullName evidence="1">HTH cro/C1-type domain-containing protein</fullName>
    </recommendedName>
</protein>
<dbReference type="InterPro" id="IPR010982">
    <property type="entry name" value="Lambda_DNA-bd_dom_sf"/>
</dbReference>
<dbReference type="PROSITE" id="PS50943">
    <property type="entry name" value="HTH_CROC1"/>
    <property type="match status" value="1"/>
</dbReference>
<evidence type="ECO:0000259" key="1">
    <source>
        <dbReference type="PROSITE" id="PS50943"/>
    </source>
</evidence>
<organism evidence="2 3">
    <name type="scientific">Eshraghiella crossota CAG:259</name>
    <dbReference type="NCBI Taxonomy" id="1263062"/>
    <lineage>
        <taxon>Bacteria</taxon>
        <taxon>Bacillati</taxon>
        <taxon>Bacillota</taxon>
        <taxon>Clostridia</taxon>
        <taxon>Lachnospirales</taxon>
        <taxon>Lachnospiraceae</taxon>
        <taxon>Eshraghiella</taxon>
    </lineage>
</organism>
<dbReference type="Proteomes" id="UP000018300">
    <property type="component" value="Unassembled WGS sequence"/>
</dbReference>
<gene>
    <name evidence="2" type="ORF">BN569_00735</name>
</gene>
<accession>R5LE37</accession>
<feature type="domain" description="HTH cro/C1-type" evidence="1">
    <location>
        <begin position="39"/>
        <end position="59"/>
    </location>
</feature>
<dbReference type="Pfam" id="PF13443">
    <property type="entry name" value="HTH_26"/>
    <property type="match status" value="1"/>
</dbReference>
<dbReference type="AlphaFoldDB" id="R5LE37"/>
<proteinExistence type="predicted"/>
<comment type="caution">
    <text evidence="2">The sequence shown here is derived from an EMBL/GenBank/DDBJ whole genome shotgun (WGS) entry which is preliminary data.</text>
</comment>
<evidence type="ECO:0000313" key="3">
    <source>
        <dbReference type="Proteomes" id="UP000018300"/>
    </source>
</evidence>
<name>R5LE37_9FIRM</name>
<dbReference type="InterPro" id="IPR001387">
    <property type="entry name" value="Cro/C1-type_HTH"/>
</dbReference>